<protein>
    <recommendedName>
        <fullName evidence="1">RSE1/DDB1/CPSF1 C-terminal domain-containing protein</fullName>
    </recommendedName>
</protein>
<dbReference type="Pfam" id="PF03178">
    <property type="entry name" value="CPSF_A"/>
    <property type="match status" value="1"/>
</dbReference>
<dbReference type="AlphaFoldDB" id="A0A9R1NSI0"/>
<dbReference type="Proteomes" id="UP000324705">
    <property type="component" value="Chromosome 2A"/>
</dbReference>
<name>A0A9R1NSI0_TRITD</name>
<gene>
    <name evidence="2" type="ORF">TRITD_2Av1G123720</name>
</gene>
<reference evidence="2 3" key="1">
    <citation type="submission" date="2017-09" db="EMBL/GenBank/DDBJ databases">
        <authorList>
            <consortium name="International Durum Wheat Genome Sequencing Consortium (IDWGSC)"/>
            <person name="Milanesi L."/>
        </authorList>
    </citation>
    <scope>NUCLEOTIDE SEQUENCE [LARGE SCALE GENOMIC DNA]</scope>
    <source>
        <strain evidence="3">cv. Svevo</strain>
    </source>
</reference>
<dbReference type="PANTHER" id="PTHR10644">
    <property type="entry name" value="DNA REPAIR/RNA PROCESSING CPSF FAMILY"/>
    <property type="match status" value="1"/>
</dbReference>
<evidence type="ECO:0000259" key="1">
    <source>
        <dbReference type="Pfam" id="PF03178"/>
    </source>
</evidence>
<keyword evidence="3" id="KW-1185">Reference proteome</keyword>
<evidence type="ECO:0000313" key="3">
    <source>
        <dbReference type="Proteomes" id="UP000324705"/>
    </source>
</evidence>
<accession>A0A9R1NSI0</accession>
<feature type="domain" description="RSE1/DDB1/CPSF1 C-terminal" evidence="1">
    <location>
        <begin position="35"/>
        <end position="107"/>
    </location>
</feature>
<dbReference type="GO" id="GO:0003676">
    <property type="term" value="F:nucleic acid binding"/>
    <property type="evidence" value="ECO:0007669"/>
    <property type="project" value="InterPro"/>
</dbReference>
<dbReference type="GO" id="GO:0005634">
    <property type="term" value="C:nucleus"/>
    <property type="evidence" value="ECO:0007669"/>
    <property type="project" value="InterPro"/>
</dbReference>
<dbReference type="InterPro" id="IPR004871">
    <property type="entry name" value="RSE1/DDB1/CPSF1_C"/>
</dbReference>
<sequence length="148" mass="16686">MFIFYGRNSYEHPEAAFKYRLPIGDETDPVLESAYNCVVASTLLGSVFVMIPLTSEEHQLLQDVQERLSLHPLTAPILGNDHAEFRRRGIPSGVPSILDGDMLVQFLELTSEQQQTVLDDGSSVKAPHRSISVFQVMRMLERVHYALN</sequence>
<dbReference type="Gene3D" id="1.10.150.910">
    <property type="match status" value="1"/>
</dbReference>
<dbReference type="EMBL" id="LT934113">
    <property type="protein sequence ID" value="VAH30264.1"/>
    <property type="molecule type" value="Genomic_DNA"/>
</dbReference>
<evidence type="ECO:0000313" key="2">
    <source>
        <dbReference type="EMBL" id="VAH30264.1"/>
    </source>
</evidence>
<proteinExistence type="predicted"/>
<organism evidence="2 3">
    <name type="scientific">Triticum turgidum subsp. durum</name>
    <name type="common">Durum wheat</name>
    <name type="synonym">Triticum durum</name>
    <dbReference type="NCBI Taxonomy" id="4567"/>
    <lineage>
        <taxon>Eukaryota</taxon>
        <taxon>Viridiplantae</taxon>
        <taxon>Streptophyta</taxon>
        <taxon>Embryophyta</taxon>
        <taxon>Tracheophyta</taxon>
        <taxon>Spermatophyta</taxon>
        <taxon>Magnoliopsida</taxon>
        <taxon>Liliopsida</taxon>
        <taxon>Poales</taxon>
        <taxon>Poaceae</taxon>
        <taxon>BOP clade</taxon>
        <taxon>Pooideae</taxon>
        <taxon>Triticodae</taxon>
        <taxon>Triticeae</taxon>
        <taxon>Triticinae</taxon>
        <taxon>Triticum</taxon>
    </lineage>
</organism>
<dbReference type="Gramene" id="TRITD2Av1G123720.1">
    <property type="protein sequence ID" value="TRITD2Av1G123720.1"/>
    <property type="gene ID" value="TRITD2Av1G123720"/>
</dbReference>
<dbReference type="InterPro" id="IPR050358">
    <property type="entry name" value="RSE1/DDB1/CFT1"/>
</dbReference>